<sequence>MTAPVLETENLVKIYGRGETRFDALKGVNLQINEGESVAVVGKSGSGKSTLMHLLALLDAPTHGVVALKGQPTNDLDAKQLNELRNSAFGFVFQQFFLTPNQTVLENVTLPLKIAGVSSAERKRRGLEALEQLEMADKASNKATDLSGGQKQRVVIARALINNPSVIFADEPTGNLDTATSDVVEDILFGLNKEKGITLVVVTHDPDLASRCSRQIYLVDGEIDQSASPAAATHMFSGRNNSEQSESGPVTVKEPATGQLITLSEADAAELAEAARRPRRAGRHAAPAAEPSTSDQQGVSE</sequence>
<comment type="caution">
    <text evidence="6">The sequence shown here is derived from an EMBL/GenBank/DDBJ whole genome shotgun (WGS) entry which is preliminary data.</text>
</comment>
<evidence type="ECO:0000313" key="7">
    <source>
        <dbReference type="Proteomes" id="UP001500166"/>
    </source>
</evidence>
<keyword evidence="7" id="KW-1185">Reference proteome</keyword>
<feature type="compositionally biased region" description="Polar residues" evidence="4">
    <location>
        <begin position="292"/>
        <end position="301"/>
    </location>
</feature>
<dbReference type="Pfam" id="PF00005">
    <property type="entry name" value="ABC_tran"/>
    <property type="match status" value="1"/>
</dbReference>
<dbReference type="PANTHER" id="PTHR24220">
    <property type="entry name" value="IMPORT ATP-BINDING PROTEIN"/>
    <property type="match status" value="1"/>
</dbReference>
<evidence type="ECO:0000256" key="1">
    <source>
        <dbReference type="ARBA" id="ARBA00022448"/>
    </source>
</evidence>
<reference evidence="6 7" key="1">
    <citation type="journal article" date="2019" name="Int. J. Syst. Evol. Microbiol.">
        <title>The Global Catalogue of Microorganisms (GCM) 10K type strain sequencing project: providing services to taxonomists for standard genome sequencing and annotation.</title>
        <authorList>
            <consortium name="The Broad Institute Genomics Platform"/>
            <consortium name="The Broad Institute Genome Sequencing Center for Infectious Disease"/>
            <person name="Wu L."/>
            <person name="Ma J."/>
        </authorList>
    </citation>
    <scope>NUCLEOTIDE SEQUENCE [LARGE SCALE GENOMIC DNA]</scope>
    <source>
        <strain evidence="6 7">JCM 15914</strain>
    </source>
</reference>
<dbReference type="SMART" id="SM00382">
    <property type="entry name" value="AAA"/>
    <property type="match status" value="1"/>
</dbReference>
<dbReference type="RefSeq" id="WP_344224924.1">
    <property type="nucleotide sequence ID" value="NZ_BAAAQA010000020.1"/>
</dbReference>
<accession>A0ABN2Y0P7</accession>
<keyword evidence="2" id="KW-0547">Nucleotide-binding</keyword>
<dbReference type="PROSITE" id="PS00211">
    <property type="entry name" value="ABC_TRANSPORTER_1"/>
    <property type="match status" value="1"/>
</dbReference>
<feature type="compositionally biased region" description="Polar residues" evidence="4">
    <location>
        <begin position="238"/>
        <end position="248"/>
    </location>
</feature>
<dbReference type="PANTHER" id="PTHR24220:SF86">
    <property type="entry name" value="ABC TRANSPORTER ABCH.1"/>
    <property type="match status" value="1"/>
</dbReference>
<dbReference type="InterPro" id="IPR003439">
    <property type="entry name" value="ABC_transporter-like_ATP-bd"/>
</dbReference>
<evidence type="ECO:0000259" key="5">
    <source>
        <dbReference type="PROSITE" id="PS50893"/>
    </source>
</evidence>
<feature type="domain" description="ABC transporter" evidence="5">
    <location>
        <begin position="6"/>
        <end position="245"/>
    </location>
</feature>
<keyword evidence="1" id="KW-0813">Transport</keyword>
<dbReference type="EMBL" id="BAAAQA010000020">
    <property type="protein sequence ID" value="GAA2119516.1"/>
    <property type="molecule type" value="Genomic_DNA"/>
</dbReference>
<proteinExistence type="predicted"/>
<feature type="region of interest" description="Disordered" evidence="4">
    <location>
        <begin position="235"/>
        <end position="301"/>
    </location>
</feature>
<dbReference type="CDD" id="cd03255">
    <property type="entry name" value="ABC_MJ0796_LolCDE_FtsE"/>
    <property type="match status" value="1"/>
</dbReference>
<dbReference type="Proteomes" id="UP001500166">
    <property type="component" value="Unassembled WGS sequence"/>
</dbReference>
<dbReference type="Gene3D" id="3.40.50.300">
    <property type="entry name" value="P-loop containing nucleotide triphosphate hydrolases"/>
    <property type="match status" value="1"/>
</dbReference>
<dbReference type="InterPro" id="IPR017871">
    <property type="entry name" value="ABC_transporter-like_CS"/>
</dbReference>
<dbReference type="InterPro" id="IPR017911">
    <property type="entry name" value="MacB-like_ATP-bd"/>
</dbReference>
<dbReference type="InterPro" id="IPR027417">
    <property type="entry name" value="P-loop_NTPase"/>
</dbReference>
<evidence type="ECO:0000256" key="3">
    <source>
        <dbReference type="ARBA" id="ARBA00022840"/>
    </source>
</evidence>
<dbReference type="SUPFAM" id="SSF52540">
    <property type="entry name" value="P-loop containing nucleoside triphosphate hydrolases"/>
    <property type="match status" value="1"/>
</dbReference>
<gene>
    <name evidence="6" type="ORF">GCM10009824_20500</name>
</gene>
<dbReference type="InterPro" id="IPR015854">
    <property type="entry name" value="ABC_transpr_LolD-like"/>
</dbReference>
<protein>
    <recommendedName>
        <fullName evidence="5">ABC transporter domain-containing protein</fullName>
    </recommendedName>
</protein>
<dbReference type="InterPro" id="IPR003593">
    <property type="entry name" value="AAA+_ATPase"/>
</dbReference>
<dbReference type="PROSITE" id="PS50893">
    <property type="entry name" value="ABC_TRANSPORTER_2"/>
    <property type="match status" value="1"/>
</dbReference>
<organism evidence="6 7">
    <name type="scientific">Kocuria atrinae</name>
    <dbReference type="NCBI Taxonomy" id="592377"/>
    <lineage>
        <taxon>Bacteria</taxon>
        <taxon>Bacillati</taxon>
        <taxon>Actinomycetota</taxon>
        <taxon>Actinomycetes</taxon>
        <taxon>Micrococcales</taxon>
        <taxon>Micrococcaceae</taxon>
        <taxon>Kocuria</taxon>
    </lineage>
</organism>
<evidence type="ECO:0000256" key="4">
    <source>
        <dbReference type="SAM" id="MobiDB-lite"/>
    </source>
</evidence>
<evidence type="ECO:0000256" key="2">
    <source>
        <dbReference type="ARBA" id="ARBA00022741"/>
    </source>
</evidence>
<keyword evidence="3" id="KW-0067">ATP-binding</keyword>
<name>A0ABN2Y0P7_9MICC</name>
<evidence type="ECO:0000313" key="6">
    <source>
        <dbReference type="EMBL" id="GAA2119516.1"/>
    </source>
</evidence>